<feature type="binding site" evidence="2">
    <location>
        <position position="63"/>
    </location>
    <ligand>
        <name>substrate</name>
    </ligand>
</feature>
<comment type="cofactor">
    <cofactor evidence="2">
        <name>Mg(2+)</name>
        <dbReference type="ChEBI" id="CHEBI:18420"/>
    </cofactor>
    <text evidence="2">Binds 2 magnesium ions per subunit.</text>
</comment>
<dbReference type="EMBL" id="CP021416">
    <property type="protein sequence ID" value="ARU47730.1"/>
    <property type="molecule type" value="Genomic_DNA"/>
</dbReference>
<proteinExistence type="inferred from homology"/>
<dbReference type="KEGG" id="suls:Sdiek1_0554"/>
<dbReference type="Proteomes" id="UP000196005">
    <property type="component" value="Chromosome"/>
</dbReference>
<feature type="binding site" evidence="2">
    <location>
        <position position="25"/>
    </location>
    <ligand>
        <name>substrate</name>
    </ligand>
</feature>
<keyword evidence="4" id="KW-1185">Reference proteome</keyword>
<keyword evidence="1 2" id="KW-0808">Transferase</keyword>
<dbReference type="PANTHER" id="PTHR10291:SF0">
    <property type="entry name" value="DEHYDRODOLICHYL DIPHOSPHATE SYNTHASE 2"/>
    <property type="match status" value="1"/>
</dbReference>
<feature type="binding site" evidence="2">
    <location>
        <position position="61"/>
    </location>
    <ligand>
        <name>substrate</name>
    </ligand>
</feature>
<dbReference type="GO" id="GO:0045547">
    <property type="term" value="F:ditrans,polycis-polyprenyl diphosphate synthase [(2E,6E)-farnesyl diphosphate specific] activity"/>
    <property type="evidence" value="ECO:0007669"/>
    <property type="project" value="TreeGrafter"/>
</dbReference>
<feature type="binding site" evidence="2">
    <location>
        <begin position="13"/>
        <end position="16"/>
    </location>
    <ligand>
        <name>substrate</name>
    </ligand>
</feature>
<dbReference type="InterPro" id="IPR001441">
    <property type="entry name" value="UPP_synth-like"/>
</dbReference>
<dbReference type="EC" id="2.5.1.-" evidence="2"/>
<keyword evidence="2" id="KW-0479">Metal-binding</keyword>
<dbReference type="RefSeq" id="WP_087437791.1">
    <property type="nucleotide sequence ID" value="NZ_CP021416.1"/>
</dbReference>
<feature type="active site" evidence="2">
    <location>
        <position position="12"/>
    </location>
</feature>
<feature type="binding site" evidence="2">
    <location>
        <position position="17"/>
    </location>
    <ligand>
        <name>substrate</name>
    </ligand>
</feature>
<dbReference type="CDD" id="cd00475">
    <property type="entry name" value="Cis_IPPS"/>
    <property type="match status" value="1"/>
</dbReference>
<dbReference type="InterPro" id="IPR036424">
    <property type="entry name" value="UPP_synth-like_sf"/>
</dbReference>
<evidence type="ECO:0000256" key="2">
    <source>
        <dbReference type="HAMAP-Rule" id="MF_01139"/>
    </source>
</evidence>
<sequence length="225" mass="25549">MNDLVHLAIIMDGNGRWAQRQGKERSFGHKEGAKKVREITKYAAKMGIKYLTLYAFSTENWNRPKAEVSVLMKLLSKYLHSEIPILLENNICFDVIGDMSKLSSSLQKEIAYAKEATKHCSGLRQILAINYGAQDEILRAINKSLHVKGEITKEILESHLDTAGIPSVDLLLRTGGDCRLSNFLLWQSAYAELFFTKTLWPEFSMGELEAIISEYKTSERRYGKV</sequence>
<reference evidence="4" key="1">
    <citation type="submission" date="2017-05" db="EMBL/GenBank/DDBJ databases">
        <title>Dechlorination kinetics govern the competition between two new strains of the genus Sulfurospirillum.</title>
        <authorList>
            <person name="Buttet G.F."/>
            <person name="Murray A.M."/>
            <person name="Goris T."/>
            <person name="Burion M."/>
            <person name="Lin B."/>
            <person name="Rolle M."/>
            <person name="Maillard J."/>
        </authorList>
    </citation>
    <scope>NUCLEOTIDE SEQUENCE [LARGE SCALE GENOMIC DNA]</scope>
    <source>
        <strain evidence="4">SL2-1</strain>
    </source>
</reference>
<feature type="binding site" evidence="2">
    <location>
        <position position="29"/>
    </location>
    <ligand>
        <name>substrate</name>
    </ligand>
</feature>
<name>A0A1Y0HID6_9BACT</name>
<keyword evidence="2" id="KW-0460">Magnesium</keyword>
<dbReference type="Gene3D" id="3.40.1180.10">
    <property type="entry name" value="Decaprenyl diphosphate synthase-like"/>
    <property type="match status" value="1"/>
</dbReference>
<dbReference type="NCBIfam" id="TIGR00055">
    <property type="entry name" value="uppS"/>
    <property type="match status" value="1"/>
</dbReference>
<dbReference type="HAMAP" id="MF_01139">
    <property type="entry name" value="ISPT"/>
    <property type="match status" value="1"/>
</dbReference>
<comment type="function">
    <text evidence="2">Catalyzes the condensation of isopentenyl diphosphate (IPP) with allylic pyrophosphates generating different type of terpenoids.</text>
</comment>
<evidence type="ECO:0000256" key="1">
    <source>
        <dbReference type="ARBA" id="ARBA00022679"/>
    </source>
</evidence>
<dbReference type="Pfam" id="PF01255">
    <property type="entry name" value="Prenyltransf"/>
    <property type="match status" value="1"/>
</dbReference>
<feature type="binding site" evidence="2">
    <location>
        <begin position="179"/>
        <end position="181"/>
    </location>
    <ligand>
        <name>substrate</name>
    </ligand>
</feature>
<dbReference type="GO" id="GO:0000287">
    <property type="term" value="F:magnesium ion binding"/>
    <property type="evidence" value="ECO:0007669"/>
    <property type="project" value="UniProtKB-UniRule"/>
</dbReference>
<dbReference type="OrthoDB" id="4191603at2"/>
<gene>
    <name evidence="3" type="ORF">Sdiek1_0554</name>
</gene>
<evidence type="ECO:0000313" key="4">
    <source>
        <dbReference type="Proteomes" id="UP000196005"/>
    </source>
</evidence>
<dbReference type="SUPFAM" id="SSF64005">
    <property type="entry name" value="Undecaprenyl diphosphate synthase"/>
    <property type="match status" value="1"/>
</dbReference>
<feature type="binding site" evidence="2">
    <location>
        <position position="12"/>
    </location>
    <ligand>
        <name>Mg(2+)</name>
        <dbReference type="ChEBI" id="CHEBI:18420"/>
    </ligand>
</feature>
<comment type="subunit">
    <text evidence="2">Homodimer.</text>
</comment>
<feature type="binding site" evidence="2">
    <location>
        <begin position="57"/>
        <end position="59"/>
    </location>
    <ligand>
        <name>substrate</name>
    </ligand>
</feature>
<dbReference type="NCBIfam" id="NF011407">
    <property type="entry name" value="PRK14833.1"/>
    <property type="match status" value="1"/>
</dbReference>
<feature type="binding site" evidence="2">
    <location>
        <position position="192"/>
    </location>
    <ligand>
        <name>Mg(2+)</name>
        <dbReference type="ChEBI" id="CHEBI:18420"/>
    </ligand>
</feature>
<organism evidence="3 4">
    <name type="scientific">Sulfurospirillum diekertiae</name>
    <dbReference type="NCBI Taxonomy" id="1854492"/>
    <lineage>
        <taxon>Bacteria</taxon>
        <taxon>Pseudomonadati</taxon>
        <taxon>Campylobacterota</taxon>
        <taxon>Epsilonproteobacteria</taxon>
        <taxon>Campylobacterales</taxon>
        <taxon>Sulfurospirillaceae</taxon>
        <taxon>Sulfurospirillum</taxon>
    </lineage>
</organism>
<accession>A0A1Y0HID6</accession>
<dbReference type="GO" id="GO:0016094">
    <property type="term" value="P:polyprenol biosynthetic process"/>
    <property type="evidence" value="ECO:0007669"/>
    <property type="project" value="TreeGrafter"/>
</dbReference>
<feature type="binding site" evidence="2">
    <location>
        <position position="173"/>
    </location>
    <ligand>
        <name>substrate</name>
    </ligand>
</feature>
<dbReference type="PANTHER" id="PTHR10291">
    <property type="entry name" value="DEHYDRODOLICHYL DIPHOSPHATE SYNTHASE FAMILY MEMBER"/>
    <property type="match status" value="1"/>
</dbReference>
<protein>
    <recommendedName>
        <fullName evidence="2">Isoprenyl transferase</fullName>
        <ecNumber evidence="2">2.5.1.-</ecNumber>
    </recommendedName>
</protein>
<dbReference type="InterPro" id="IPR018520">
    <property type="entry name" value="UPP_synth-like_CS"/>
</dbReference>
<comment type="similarity">
    <text evidence="2">Belongs to the UPP synthase family.</text>
</comment>
<dbReference type="AlphaFoldDB" id="A0A1Y0HID6"/>
<dbReference type="PROSITE" id="PS01066">
    <property type="entry name" value="UPP_SYNTHASE"/>
    <property type="match status" value="1"/>
</dbReference>
<feature type="active site" description="Proton acceptor" evidence="2">
    <location>
        <position position="60"/>
    </location>
</feature>
<evidence type="ECO:0000313" key="3">
    <source>
        <dbReference type="EMBL" id="ARU47730.1"/>
    </source>
</evidence>
<dbReference type="FunFam" id="3.40.1180.10:FF:000001">
    <property type="entry name" value="(2E,6E)-farnesyl-diphosphate-specific ditrans,polycis-undecaprenyl-diphosphate synthase"/>
    <property type="match status" value="1"/>
</dbReference>